<feature type="non-terminal residue" evidence="2">
    <location>
        <position position="1"/>
    </location>
</feature>
<evidence type="ECO:0000313" key="3">
    <source>
        <dbReference type="Proteomes" id="UP000076858"/>
    </source>
</evidence>
<dbReference type="AlphaFoldDB" id="A0A162BY86"/>
<evidence type="ECO:0000256" key="1">
    <source>
        <dbReference type="SAM" id="MobiDB-lite"/>
    </source>
</evidence>
<organism evidence="2 3">
    <name type="scientific">Daphnia magna</name>
    <dbReference type="NCBI Taxonomy" id="35525"/>
    <lineage>
        <taxon>Eukaryota</taxon>
        <taxon>Metazoa</taxon>
        <taxon>Ecdysozoa</taxon>
        <taxon>Arthropoda</taxon>
        <taxon>Crustacea</taxon>
        <taxon>Branchiopoda</taxon>
        <taxon>Diplostraca</taxon>
        <taxon>Cladocera</taxon>
        <taxon>Anomopoda</taxon>
        <taxon>Daphniidae</taxon>
        <taxon>Daphnia</taxon>
    </lineage>
</organism>
<sequence length="80" mass="8828">TVQSQPNYSGSYNLGMPPFWDHNLNYPNSYNQSYTPPPASYDFPSQPMGNISSNGNSSQLVAQTYGMPSTSLQGMRYPTP</sequence>
<keyword evidence="3" id="KW-1185">Reference proteome</keyword>
<evidence type="ECO:0000313" key="2">
    <source>
        <dbReference type="EMBL" id="KZR98890.1"/>
    </source>
</evidence>
<comment type="caution">
    <text evidence="2">The sequence shown here is derived from an EMBL/GenBank/DDBJ whole genome shotgun (WGS) entry which is preliminary data.</text>
</comment>
<dbReference type="EMBL" id="LRGB01015431">
    <property type="protein sequence ID" value="KZR98890.1"/>
    <property type="molecule type" value="Genomic_DNA"/>
</dbReference>
<feature type="compositionally biased region" description="Polar residues" evidence="1">
    <location>
        <begin position="47"/>
        <end position="58"/>
    </location>
</feature>
<dbReference type="Proteomes" id="UP000076858">
    <property type="component" value="Unassembled WGS sequence"/>
</dbReference>
<accession>A0A162BY86</accession>
<feature type="region of interest" description="Disordered" evidence="1">
    <location>
        <begin position="31"/>
        <end position="58"/>
    </location>
</feature>
<feature type="non-terminal residue" evidence="2">
    <location>
        <position position="80"/>
    </location>
</feature>
<protein>
    <submittedName>
        <fullName evidence="2">Uncharacterized protein</fullName>
    </submittedName>
</protein>
<proteinExistence type="predicted"/>
<gene>
    <name evidence="2" type="ORF">APZ42_005479</name>
</gene>
<dbReference type="OrthoDB" id="6776294at2759"/>
<reference evidence="2 3" key="1">
    <citation type="submission" date="2016-03" db="EMBL/GenBank/DDBJ databases">
        <title>EvidentialGene: Evidence-directed Construction of Genes on Genomes.</title>
        <authorList>
            <person name="Gilbert D.G."/>
            <person name="Choi J.-H."/>
            <person name="Mockaitis K."/>
            <person name="Colbourne J."/>
            <person name="Pfrender M."/>
        </authorList>
    </citation>
    <scope>NUCLEOTIDE SEQUENCE [LARGE SCALE GENOMIC DNA]</scope>
    <source>
        <strain evidence="2 3">Xinb3</strain>
        <tissue evidence="2">Complete organism</tissue>
    </source>
</reference>
<name>A0A162BY86_9CRUS</name>